<accession>A0ABR6D197</accession>
<keyword evidence="2" id="KW-1185">Reference proteome</keyword>
<dbReference type="Proteomes" id="UP000572670">
    <property type="component" value="Unassembled WGS sequence"/>
</dbReference>
<evidence type="ECO:0000313" key="1">
    <source>
        <dbReference type="EMBL" id="MBA9059523.1"/>
    </source>
</evidence>
<dbReference type="GeneID" id="93364692"/>
<organism evidence="1 2">
    <name type="scientific">Micrococcus yunnanensis</name>
    <dbReference type="NCBI Taxonomy" id="566027"/>
    <lineage>
        <taxon>Bacteria</taxon>
        <taxon>Bacillati</taxon>
        <taxon>Actinomycetota</taxon>
        <taxon>Actinomycetes</taxon>
        <taxon>Micrococcales</taxon>
        <taxon>Micrococcaceae</taxon>
        <taxon>Micrococcus</taxon>
    </lineage>
</organism>
<sequence length="42" mass="4402">MSTTTAHPAQPTPTALRTMLAADVAALAARLNLAEADWEDHA</sequence>
<reference evidence="1 2" key="1">
    <citation type="submission" date="2020-08" db="EMBL/GenBank/DDBJ databases">
        <title>Sequencing the genomes of 1000 actinobacteria strains.</title>
        <authorList>
            <person name="Klenk H.-P."/>
        </authorList>
    </citation>
    <scope>NUCLEOTIDE SEQUENCE [LARGE SCALE GENOMIC DNA]</scope>
    <source>
        <strain evidence="1 2">DSM 21948</strain>
    </source>
</reference>
<evidence type="ECO:0000313" key="2">
    <source>
        <dbReference type="Proteomes" id="UP000572670"/>
    </source>
</evidence>
<protein>
    <submittedName>
        <fullName evidence="1">Uncharacterized protein</fullName>
    </submittedName>
</protein>
<proteinExistence type="predicted"/>
<name>A0ABR6D197_9MICC</name>
<gene>
    <name evidence="1" type="ORF">HDA34_001230</name>
</gene>
<comment type="caution">
    <text evidence="1">The sequence shown here is derived from an EMBL/GenBank/DDBJ whole genome shotgun (WGS) entry which is preliminary data.</text>
</comment>
<dbReference type="RefSeq" id="WP_259392676.1">
    <property type="nucleotide sequence ID" value="NZ_BAAAYW010000013.1"/>
</dbReference>
<dbReference type="EMBL" id="JACJIK010000001">
    <property type="protein sequence ID" value="MBA9059523.1"/>
    <property type="molecule type" value="Genomic_DNA"/>
</dbReference>